<dbReference type="GO" id="GO:0004126">
    <property type="term" value="F:cytidine deaminase activity"/>
    <property type="evidence" value="ECO:0007669"/>
    <property type="project" value="TreeGrafter"/>
</dbReference>
<reference evidence="3 4" key="1">
    <citation type="journal article" date="2016" name="Nat. Commun.">
        <title>Thousands of microbial genomes shed light on interconnected biogeochemical processes in an aquifer system.</title>
        <authorList>
            <person name="Anantharaman K."/>
            <person name="Brown C.T."/>
            <person name="Hug L.A."/>
            <person name="Sharon I."/>
            <person name="Castelle C.J."/>
            <person name="Probst A.J."/>
            <person name="Thomas B.C."/>
            <person name="Singh A."/>
            <person name="Wilkins M.J."/>
            <person name="Karaoz U."/>
            <person name="Brodie E.L."/>
            <person name="Williams K.H."/>
            <person name="Hubbard S.S."/>
            <person name="Banfield J.F."/>
        </authorList>
    </citation>
    <scope>NUCLEOTIDE SEQUENCE [LARGE SCALE GENOMIC DNA]</scope>
</reference>
<feature type="domain" description="CMP/dCMP-type deaminase" evidence="2">
    <location>
        <begin position="20"/>
        <end position="135"/>
    </location>
</feature>
<dbReference type="STRING" id="1802668.A2831_02520"/>
<dbReference type="InterPro" id="IPR016193">
    <property type="entry name" value="Cytidine_deaminase-like"/>
</dbReference>
<dbReference type="GO" id="GO:0008270">
    <property type="term" value="F:zinc ion binding"/>
    <property type="evidence" value="ECO:0007669"/>
    <property type="project" value="TreeGrafter"/>
</dbReference>
<organism evidence="3 4">
    <name type="scientific">Candidatus Yanofskybacteria bacterium RIFCSPHIGHO2_01_FULL_44_17</name>
    <dbReference type="NCBI Taxonomy" id="1802668"/>
    <lineage>
        <taxon>Bacteria</taxon>
        <taxon>Candidatus Yanofskyibacteriota</taxon>
    </lineage>
</organism>
<accession>A0A1F8EVJ6</accession>
<dbReference type="PROSITE" id="PS51747">
    <property type="entry name" value="CYT_DCMP_DEAMINASES_2"/>
    <property type="match status" value="1"/>
</dbReference>
<dbReference type="EMBL" id="MGJI01000016">
    <property type="protein sequence ID" value="OGN04907.1"/>
    <property type="molecule type" value="Genomic_DNA"/>
</dbReference>
<dbReference type="GO" id="GO:0055086">
    <property type="term" value="P:nucleobase-containing small molecule metabolic process"/>
    <property type="evidence" value="ECO:0007669"/>
    <property type="project" value="UniProtKB-ARBA"/>
</dbReference>
<comment type="caution">
    <text evidence="3">The sequence shown here is derived from an EMBL/GenBank/DDBJ whole genome shotgun (WGS) entry which is preliminary data.</text>
</comment>
<evidence type="ECO:0000313" key="3">
    <source>
        <dbReference type="EMBL" id="OGN04907.1"/>
    </source>
</evidence>
<name>A0A1F8EVJ6_9BACT</name>
<sequence>MLKLNEVIEVEILKFSELSALEKTLLERAFKVHLKAQAPYSHFQVGCSLATTFSTKLFDGCNIENANWSETGHAEENAISAAVCELGPCPIKELAVIGAMSGHALSWPIPELDWSLDSTIHLIGKLRIPNLSSSCGSCLQKIAENCFDDTGLFDPHVPLLVYDVSKKIIFRTSIGNAYPMPFLPQHLGVNYAKDPRVILNRLRVK</sequence>
<dbReference type="CDD" id="cd01283">
    <property type="entry name" value="cytidine_deaminase"/>
    <property type="match status" value="1"/>
</dbReference>
<dbReference type="InterPro" id="IPR050202">
    <property type="entry name" value="Cyt/Deoxycyt_deaminase"/>
</dbReference>
<proteinExistence type="inferred from homology"/>
<dbReference type="InterPro" id="IPR002125">
    <property type="entry name" value="CMP_dCMP_dom"/>
</dbReference>
<evidence type="ECO:0000259" key="2">
    <source>
        <dbReference type="PROSITE" id="PS51747"/>
    </source>
</evidence>
<dbReference type="Pfam" id="PF00383">
    <property type="entry name" value="dCMP_cyt_deam_1"/>
    <property type="match status" value="1"/>
</dbReference>
<comment type="similarity">
    <text evidence="1">Belongs to the cytidine and deoxycytidylate deaminase family.</text>
</comment>
<protein>
    <recommendedName>
        <fullName evidence="2">CMP/dCMP-type deaminase domain-containing protein</fullName>
    </recommendedName>
</protein>
<dbReference type="PANTHER" id="PTHR11644">
    <property type="entry name" value="CYTIDINE DEAMINASE"/>
    <property type="match status" value="1"/>
</dbReference>
<dbReference type="GO" id="GO:0005829">
    <property type="term" value="C:cytosol"/>
    <property type="evidence" value="ECO:0007669"/>
    <property type="project" value="TreeGrafter"/>
</dbReference>
<dbReference type="GO" id="GO:0072527">
    <property type="term" value="P:pyrimidine-containing compound metabolic process"/>
    <property type="evidence" value="ECO:0007669"/>
    <property type="project" value="UniProtKB-ARBA"/>
</dbReference>
<evidence type="ECO:0000256" key="1">
    <source>
        <dbReference type="ARBA" id="ARBA00006576"/>
    </source>
</evidence>
<dbReference type="Gene3D" id="3.40.140.10">
    <property type="entry name" value="Cytidine Deaminase, domain 2"/>
    <property type="match status" value="1"/>
</dbReference>
<dbReference type="PANTHER" id="PTHR11644:SF2">
    <property type="entry name" value="CYTIDINE DEAMINASE"/>
    <property type="match status" value="1"/>
</dbReference>
<dbReference type="SUPFAM" id="SSF53927">
    <property type="entry name" value="Cytidine deaminase-like"/>
    <property type="match status" value="1"/>
</dbReference>
<dbReference type="AlphaFoldDB" id="A0A1F8EVJ6"/>
<gene>
    <name evidence="3" type="ORF">A2831_02520</name>
</gene>
<dbReference type="Proteomes" id="UP000177507">
    <property type="component" value="Unassembled WGS sequence"/>
</dbReference>
<evidence type="ECO:0000313" key="4">
    <source>
        <dbReference type="Proteomes" id="UP000177507"/>
    </source>
</evidence>